<reference evidence="1" key="2">
    <citation type="submission" date="2023-05" db="EMBL/GenBank/DDBJ databases">
        <authorList>
            <consortium name="Lawrence Berkeley National Laboratory"/>
            <person name="Steindorff A."/>
            <person name="Hensen N."/>
            <person name="Bonometti L."/>
            <person name="Westerberg I."/>
            <person name="Brannstrom I.O."/>
            <person name="Guillou S."/>
            <person name="Cros-Aarteil S."/>
            <person name="Calhoun S."/>
            <person name="Haridas S."/>
            <person name="Kuo A."/>
            <person name="Mondo S."/>
            <person name="Pangilinan J."/>
            <person name="Riley R."/>
            <person name="Labutti K."/>
            <person name="Andreopoulos B."/>
            <person name="Lipzen A."/>
            <person name="Chen C."/>
            <person name="Yanf M."/>
            <person name="Daum C."/>
            <person name="Ng V."/>
            <person name="Clum A."/>
            <person name="Ohm R."/>
            <person name="Martin F."/>
            <person name="Silar P."/>
            <person name="Natvig D."/>
            <person name="Lalanne C."/>
            <person name="Gautier V."/>
            <person name="Ament-Velasquez S.L."/>
            <person name="Kruys A."/>
            <person name="Hutchinson M.I."/>
            <person name="Powell A.J."/>
            <person name="Barry K."/>
            <person name="Miller A.N."/>
            <person name="Grigoriev I.V."/>
            <person name="Debuchy R."/>
            <person name="Gladieux P."/>
            <person name="Thoren M.H."/>
            <person name="Johannesson H."/>
        </authorList>
    </citation>
    <scope>NUCLEOTIDE SEQUENCE</scope>
    <source>
        <strain evidence="1">CBS 538.74</strain>
    </source>
</reference>
<reference evidence="1" key="1">
    <citation type="journal article" date="2023" name="Mol. Phylogenet. Evol.">
        <title>Genome-scale phylogeny and comparative genomics of the fungal order Sordariales.</title>
        <authorList>
            <person name="Hensen N."/>
            <person name="Bonometti L."/>
            <person name="Westerberg I."/>
            <person name="Brannstrom I.O."/>
            <person name="Guillou S."/>
            <person name="Cros-Aarteil S."/>
            <person name="Calhoun S."/>
            <person name="Haridas S."/>
            <person name="Kuo A."/>
            <person name="Mondo S."/>
            <person name="Pangilinan J."/>
            <person name="Riley R."/>
            <person name="LaButti K."/>
            <person name="Andreopoulos B."/>
            <person name="Lipzen A."/>
            <person name="Chen C."/>
            <person name="Yan M."/>
            <person name="Daum C."/>
            <person name="Ng V."/>
            <person name="Clum A."/>
            <person name="Steindorff A."/>
            <person name="Ohm R.A."/>
            <person name="Martin F."/>
            <person name="Silar P."/>
            <person name="Natvig D.O."/>
            <person name="Lalanne C."/>
            <person name="Gautier V."/>
            <person name="Ament-Velasquez S.L."/>
            <person name="Kruys A."/>
            <person name="Hutchinson M.I."/>
            <person name="Powell A.J."/>
            <person name="Barry K."/>
            <person name="Miller A.N."/>
            <person name="Grigoriev I.V."/>
            <person name="Debuchy R."/>
            <person name="Gladieux P."/>
            <person name="Hiltunen Thoren M."/>
            <person name="Johannesson H."/>
        </authorList>
    </citation>
    <scope>NUCLEOTIDE SEQUENCE</scope>
    <source>
        <strain evidence="1">CBS 538.74</strain>
    </source>
</reference>
<dbReference type="Proteomes" id="UP001302745">
    <property type="component" value="Unassembled WGS sequence"/>
</dbReference>
<sequence>MEFVLALEKPCLAHIHGDPENPQQANGHALTVTSHLLVLSPQPLSSPPSPELLNEACAKAPASILDRLLTLSTNLAVEGEVTPAQAWNRIRCQPQFDRLKADGLRAFTRKLGTAAKCHG</sequence>
<keyword evidence="2" id="KW-1185">Reference proteome</keyword>
<dbReference type="AlphaFoldDB" id="A0AAN6VWS5"/>
<proteinExistence type="predicted"/>
<protein>
    <submittedName>
        <fullName evidence="1">Uncharacterized protein</fullName>
    </submittedName>
</protein>
<gene>
    <name evidence="1" type="ORF">C8A00DRAFT_40135</name>
</gene>
<evidence type="ECO:0000313" key="2">
    <source>
        <dbReference type="Proteomes" id="UP001302745"/>
    </source>
</evidence>
<evidence type="ECO:0000313" key="1">
    <source>
        <dbReference type="EMBL" id="KAK4157561.1"/>
    </source>
</evidence>
<accession>A0AAN6VWS5</accession>
<comment type="caution">
    <text evidence="1">The sequence shown here is derived from an EMBL/GenBank/DDBJ whole genome shotgun (WGS) entry which is preliminary data.</text>
</comment>
<dbReference type="EMBL" id="MU856849">
    <property type="protein sequence ID" value="KAK4157561.1"/>
    <property type="molecule type" value="Genomic_DNA"/>
</dbReference>
<name>A0AAN6VWS5_9PEZI</name>
<organism evidence="1 2">
    <name type="scientific">Chaetomidium leptoderma</name>
    <dbReference type="NCBI Taxonomy" id="669021"/>
    <lineage>
        <taxon>Eukaryota</taxon>
        <taxon>Fungi</taxon>
        <taxon>Dikarya</taxon>
        <taxon>Ascomycota</taxon>
        <taxon>Pezizomycotina</taxon>
        <taxon>Sordariomycetes</taxon>
        <taxon>Sordariomycetidae</taxon>
        <taxon>Sordariales</taxon>
        <taxon>Chaetomiaceae</taxon>
        <taxon>Chaetomidium</taxon>
    </lineage>
</organism>